<evidence type="ECO:0000256" key="3">
    <source>
        <dbReference type="ARBA" id="ARBA00022448"/>
    </source>
</evidence>
<keyword evidence="7 12" id="KW-0798">TonB box</keyword>
<dbReference type="Proteomes" id="UP000194841">
    <property type="component" value="Unassembled WGS sequence"/>
</dbReference>
<dbReference type="InterPro" id="IPR037066">
    <property type="entry name" value="Plug_dom_sf"/>
</dbReference>
<evidence type="ECO:0000256" key="5">
    <source>
        <dbReference type="ARBA" id="ARBA00022692"/>
    </source>
</evidence>
<dbReference type="SUPFAM" id="SSF56935">
    <property type="entry name" value="Porins"/>
    <property type="match status" value="1"/>
</dbReference>
<feature type="domain" description="TonB-dependent receptor plug" evidence="15">
    <location>
        <begin position="55"/>
        <end position="169"/>
    </location>
</feature>
<evidence type="ECO:0000313" key="17">
    <source>
        <dbReference type="Proteomes" id="UP000194841"/>
    </source>
</evidence>
<dbReference type="PROSITE" id="PS52016">
    <property type="entry name" value="TONB_DEPENDENT_REC_3"/>
    <property type="match status" value="1"/>
</dbReference>
<feature type="chain" id="PRO_5013123019" description="TonB-dependent receptor" evidence="13">
    <location>
        <begin position="22"/>
        <end position="757"/>
    </location>
</feature>
<dbReference type="RefSeq" id="WP_086742502.1">
    <property type="nucleotide sequence ID" value="NZ_MWPV01000001.1"/>
</dbReference>
<comment type="subcellular location">
    <subcellularLocation>
        <location evidence="1 11">Cell outer membrane</location>
        <topology evidence="1 11">Multi-pass membrane protein</topology>
    </subcellularLocation>
</comment>
<evidence type="ECO:0000256" key="11">
    <source>
        <dbReference type="PROSITE-ProRule" id="PRU01360"/>
    </source>
</evidence>
<organism evidence="16 17">
    <name type="scientific">Pseudoalteromonas ulvae</name>
    <dbReference type="NCBI Taxonomy" id="107327"/>
    <lineage>
        <taxon>Bacteria</taxon>
        <taxon>Pseudomonadati</taxon>
        <taxon>Pseudomonadota</taxon>
        <taxon>Gammaproteobacteria</taxon>
        <taxon>Alteromonadales</taxon>
        <taxon>Pseudoalteromonadaceae</taxon>
        <taxon>Pseudoalteromonas</taxon>
    </lineage>
</organism>
<comment type="similarity">
    <text evidence="2">Belongs to the TonB-dependent receptor family. Hemoglobin/haptoglobin binding protein subfamily.</text>
</comment>
<comment type="caution">
    <text evidence="16">The sequence shown here is derived from an EMBL/GenBank/DDBJ whole genome shotgun (WGS) entry which is preliminary data.</text>
</comment>
<evidence type="ECO:0000313" key="16">
    <source>
        <dbReference type="EMBL" id="OUL59107.1"/>
    </source>
</evidence>
<keyword evidence="8 11" id="KW-0472">Membrane</keyword>
<keyword evidence="4 11" id="KW-1134">Transmembrane beta strand</keyword>
<keyword evidence="10 11" id="KW-0998">Cell outer membrane</keyword>
<feature type="signal peptide" evidence="13">
    <location>
        <begin position="1"/>
        <end position="21"/>
    </location>
</feature>
<evidence type="ECO:0000256" key="12">
    <source>
        <dbReference type="RuleBase" id="RU003357"/>
    </source>
</evidence>
<evidence type="ECO:0000256" key="13">
    <source>
        <dbReference type="SAM" id="SignalP"/>
    </source>
</evidence>
<evidence type="ECO:0000256" key="6">
    <source>
        <dbReference type="ARBA" id="ARBA00022729"/>
    </source>
</evidence>
<evidence type="ECO:0000256" key="2">
    <source>
        <dbReference type="ARBA" id="ARBA00008143"/>
    </source>
</evidence>
<keyword evidence="3 11" id="KW-0813">Transport</keyword>
<dbReference type="InterPro" id="IPR036942">
    <property type="entry name" value="Beta-barrel_TonB_sf"/>
</dbReference>
<dbReference type="PANTHER" id="PTHR30069:SF29">
    <property type="entry name" value="HEMOGLOBIN AND HEMOGLOBIN-HAPTOGLOBIN-BINDING PROTEIN 1-RELATED"/>
    <property type="match status" value="1"/>
</dbReference>
<evidence type="ECO:0000256" key="4">
    <source>
        <dbReference type="ARBA" id="ARBA00022452"/>
    </source>
</evidence>
<gene>
    <name evidence="16" type="ORF">B1199_02180</name>
</gene>
<dbReference type="AlphaFoldDB" id="A0A244CU23"/>
<protein>
    <recommendedName>
        <fullName evidence="18">TonB-dependent receptor</fullName>
    </recommendedName>
</protein>
<reference evidence="16 17" key="1">
    <citation type="submission" date="2017-02" db="EMBL/GenBank/DDBJ databases">
        <title>Pseudoalteromonas ulvae TC14 Genome.</title>
        <authorList>
            <person name="Molmeret M."/>
        </authorList>
    </citation>
    <scope>NUCLEOTIDE SEQUENCE [LARGE SCALE GENOMIC DNA]</scope>
    <source>
        <strain evidence="16">TC14</strain>
    </source>
</reference>
<dbReference type="Gene3D" id="2.40.170.20">
    <property type="entry name" value="TonB-dependent receptor, beta-barrel domain"/>
    <property type="match status" value="1"/>
</dbReference>
<keyword evidence="6 13" id="KW-0732">Signal</keyword>
<dbReference type="Gene3D" id="2.170.130.10">
    <property type="entry name" value="TonB-dependent receptor, plug domain"/>
    <property type="match status" value="1"/>
</dbReference>
<evidence type="ECO:0000256" key="1">
    <source>
        <dbReference type="ARBA" id="ARBA00004571"/>
    </source>
</evidence>
<dbReference type="InterPro" id="IPR000531">
    <property type="entry name" value="Beta-barrel_TonB"/>
</dbReference>
<dbReference type="Pfam" id="PF00593">
    <property type="entry name" value="TonB_dep_Rec_b-barrel"/>
    <property type="match status" value="1"/>
</dbReference>
<dbReference type="GO" id="GO:0044718">
    <property type="term" value="P:siderophore transmembrane transport"/>
    <property type="evidence" value="ECO:0007669"/>
    <property type="project" value="TreeGrafter"/>
</dbReference>
<name>A0A244CU23_PSEDV</name>
<keyword evidence="9" id="KW-0675">Receptor</keyword>
<evidence type="ECO:0000256" key="7">
    <source>
        <dbReference type="ARBA" id="ARBA00023077"/>
    </source>
</evidence>
<evidence type="ECO:0008006" key="18">
    <source>
        <dbReference type="Google" id="ProtNLM"/>
    </source>
</evidence>
<dbReference type="InterPro" id="IPR039426">
    <property type="entry name" value="TonB-dep_rcpt-like"/>
</dbReference>
<dbReference type="Pfam" id="PF07715">
    <property type="entry name" value="Plug"/>
    <property type="match status" value="1"/>
</dbReference>
<evidence type="ECO:0000259" key="15">
    <source>
        <dbReference type="Pfam" id="PF07715"/>
    </source>
</evidence>
<dbReference type="GO" id="GO:0015344">
    <property type="term" value="F:siderophore uptake transmembrane transporter activity"/>
    <property type="evidence" value="ECO:0007669"/>
    <property type="project" value="TreeGrafter"/>
</dbReference>
<dbReference type="OrthoDB" id="9758929at2"/>
<accession>A0A244CU23</accession>
<dbReference type="GO" id="GO:0009279">
    <property type="term" value="C:cell outer membrane"/>
    <property type="evidence" value="ECO:0007669"/>
    <property type="project" value="UniProtKB-SubCell"/>
</dbReference>
<dbReference type="EMBL" id="MWPV01000001">
    <property type="protein sequence ID" value="OUL59107.1"/>
    <property type="molecule type" value="Genomic_DNA"/>
</dbReference>
<evidence type="ECO:0000256" key="9">
    <source>
        <dbReference type="ARBA" id="ARBA00023170"/>
    </source>
</evidence>
<dbReference type="PANTHER" id="PTHR30069">
    <property type="entry name" value="TONB-DEPENDENT OUTER MEMBRANE RECEPTOR"/>
    <property type="match status" value="1"/>
</dbReference>
<proteinExistence type="inferred from homology"/>
<keyword evidence="5 11" id="KW-0812">Transmembrane</keyword>
<dbReference type="InterPro" id="IPR012910">
    <property type="entry name" value="Plug_dom"/>
</dbReference>
<keyword evidence="17" id="KW-1185">Reference proteome</keyword>
<sequence length="757" mass="85015">MNYTHLSSVLLLASAAFTSTADDNAQYSLETLHVMSLNELLNLEVISASRTKEKIIDAPANITVVTAQTIHQRGYQNLIDVLRDVPGFDFANIEDSAGEYTTHSVNRGLGGSPGNVQLLILVDGVVQNHIGFNWSQPWGNQQIFADLKKIEIIQGPGSASYGANAYSGVIHFITAANNDEVTDQFSTLFGQNNLRTSSFVVDTQLSELYLQASGRLSETDGDLGVARYDPAGYFSAQPWPLTQTQDYANEQYLTGSANPNAGQLQSAGFNNQSKDWALRGKATWQPLNKNLGITRINLAFNKWSQQQGLGSYVAGFEYQTRAKSYQKHHEAAHVALDVDYQINNNTQLTSKLWYRENKQLPQTGFQYSYRFVDLVKSYHSTNSQIGFEQQVQFDQIDSNWLLGYRVQQSEKMDQVVSLGQYQSGQDASTHSSWDIAASGLGLNQYANSGTREVDERAAYIQYQANYQDWFDYTLGLRYDHSDEYGSTINPRLALIYNADRLVENIDWRIKFLYGQAFREPSIFELTDEFRGNNHLKPESINTYEIVSHWVSNNDVYDASLKAAVFYSQQKDVITLQAQDSESGSMFINGKSDDTYGFSLDSHWNISSQINAYANYQFTEGENNASTLSLQHTAKHKINWGVSLDSFEQKLNINFRMNHLLSRATPPSNRYFVGQAPSVSLANLVVSWHGWSTSSVTITPQLLINNLFDKQFLGVGRQDGSSDINRYDPEYNINPNGFTPPYHPQPGRTIAANIKVTF</sequence>
<feature type="domain" description="TonB-dependent receptor-like beta-barrel" evidence="14">
    <location>
        <begin position="290"/>
        <end position="690"/>
    </location>
</feature>
<evidence type="ECO:0000256" key="8">
    <source>
        <dbReference type="ARBA" id="ARBA00023136"/>
    </source>
</evidence>
<evidence type="ECO:0000256" key="10">
    <source>
        <dbReference type="ARBA" id="ARBA00023237"/>
    </source>
</evidence>
<evidence type="ECO:0000259" key="14">
    <source>
        <dbReference type="Pfam" id="PF00593"/>
    </source>
</evidence>